<sequence>MKLKLDFVSNSSSTSFVYISDSDFTEEVFMKAVGVDPNGPVGELFREMHYEMISGMQYGETIATSNQAEQLANKHEFTPDVIERMKEAIAQGKSVYTGSLSSDGPFAESLLCMEMFEIRSDEFFINAFNNYW</sequence>
<dbReference type="AlphaFoldDB" id="A0A1X6YFI9"/>
<accession>A0A1X6YFI9</accession>
<evidence type="ECO:0000313" key="1">
    <source>
        <dbReference type="EMBL" id="SLN19531.1"/>
    </source>
</evidence>
<dbReference type="EMBL" id="FWFX01000002">
    <property type="protein sequence ID" value="SLN19531.1"/>
    <property type="molecule type" value="Genomic_DNA"/>
</dbReference>
<protein>
    <submittedName>
        <fullName evidence="1">Uncharacterized protein</fullName>
    </submittedName>
</protein>
<evidence type="ECO:0000313" key="2">
    <source>
        <dbReference type="Proteomes" id="UP000193061"/>
    </source>
</evidence>
<gene>
    <name evidence="1" type="ORF">ROA7450_00626</name>
</gene>
<keyword evidence="2" id="KW-1185">Reference proteome</keyword>
<dbReference type="Proteomes" id="UP000193061">
    <property type="component" value="Unassembled WGS sequence"/>
</dbReference>
<reference evidence="1 2" key="1">
    <citation type="submission" date="2017-03" db="EMBL/GenBank/DDBJ databases">
        <authorList>
            <person name="Afonso C.L."/>
            <person name="Miller P.J."/>
            <person name="Scott M.A."/>
            <person name="Spackman E."/>
            <person name="Goraichik I."/>
            <person name="Dimitrov K.M."/>
            <person name="Suarez D.L."/>
            <person name="Swayne D.E."/>
        </authorList>
    </citation>
    <scope>NUCLEOTIDE SEQUENCE [LARGE SCALE GENOMIC DNA]</scope>
    <source>
        <strain evidence="1 2">CECT 7450</strain>
    </source>
</reference>
<proteinExistence type="predicted"/>
<organism evidence="1 2">
    <name type="scientific">Roseovarius albus</name>
    <dbReference type="NCBI Taxonomy" id="1247867"/>
    <lineage>
        <taxon>Bacteria</taxon>
        <taxon>Pseudomonadati</taxon>
        <taxon>Pseudomonadota</taxon>
        <taxon>Alphaproteobacteria</taxon>
        <taxon>Rhodobacterales</taxon>
        <taxon>Roseobacteraceae</taxon>
        <taxon>Roseovarius</taxon>
    </lineage>
</organism>
<name>A0A1X6YFI9_9RHOB</name>